<dbReference type="Proteomes" id="UP000616885">
    <property type="component" value="Unassembled WGS sequence"/>
</dbReference>
<comment type="caution">
    <text evidence="1">The sequence shown here is derived from an EMBL/GenBank/DDBJ whole genome shotgun (WGS) entry which is preliminary data.</text>
</comment>
<proteinExistence type="predicted"/>
<gene>
    <name evidence="1" type="ORF">IM811_005003</name>
</gene>
<accession>A0A8H7K8K7</accession>
<organism evidence="1 2">
    <name type="scientific">Bionectria ochroleuca</name>
    <name type="common">Gliocladium roseum</name>
    <dbReference type="NCBI Taxonomy" id="29856"/>
    <lineage>
        <taxon>Eukaryota</taxon>
        <taxon>Fungi</taxon>
        <taxon>Dikarya</taxon>
        <taxon>Ascomycota</taxon>
        <taxon>Pezizomycotina</taxon>
        <taxon>Sordariomycetes</taxon>
        <taxon>Hypocreomycetidae</taxon>
        <taxon>Hypocreales</taxon>
        <taxon>Bionectriaceae</taxon>
        <taxon>Clonostachys</taxon>
    </lineage>
</organism>
<name>A0A8H7K8K7_BIOOC</name>
<evidence type="ECO:0000313" key="2">
    <source>
        <dbReference type="Proteomes" id="UP000616885"/>
    </source>
</evidence>
<reference evidence="1" key="1">
    <citation type="submission" date="2020-10" db="EMBL/GenBank/DDBJ databases">
        <title>High-Quality Genome Resource of Clonostachys rosea strain S41 by Oxford Nanopore Long-Read Sequencing.</title>
        <authorList>
            <person name="Wang H."/>
        </authorList>
    </citation>
    <scope>NUCLEOTIDE SEQUENCE</scope>
    <source>
        <strain evidence="1">S41</strain>
    </source>
</reference>
<dbReference type="EMBL" id="JADCTT010000013">
    <property type="protein sequence ID" value="KAF9745381.1"/>
    <property type="molecule type" value="Genomic_DNA"/>
</dbReference>
<evidence type="ECO:0000313" key="1">
    <source>
        <dbReference type="EMBL" id="KAF9745381.1"/>
    </source>
</evidence>
<dbReference type="AlphaFoldDB" id="A0A8H7K8K7"/>
<sequence>MAVRMQYSQAKGRGEAKLPGGPVELRGLASNVNQLRVHIMVPFFDCFALPNAFNGKCANCLFRTYGDCEHEYLDYRPVDSAEELAGPSLFLGESFDLIDNKPCPIYIL</sequence>
<protein>
    <submittedName>
        <fullName evidence="1">Uncharacterized protein</fullName>
    </submittedName>
</protein>